<keyword evidence="2" id="KW-1185">Reference proteome</keyword>
<evidence type="ECO:0000313" key="2">
    <source>
        <dbReference type="Proteomes" id="UP001157418"/>
    </source>
</evidence>
<sequence length="193" mass="21638">MASKDIYNIENVTSKLSVMSLVALLNKYHIDPQFHPCLPKPGNAIVDAPAGFVEVYRLHFKSGLHLPTSDFLEADLDYYQLHIAQISSNGFRKEFFFVDASAFSRPIEYGVAANRGSDPPPDLSAEDHETIDRLAQNYGKWGDPKEVTLGMAGLSPLWNKLGKNSVETMDGREITRLYRLHKKHLEDSDGFLA</sequence>
<name>A0AAU9NSR6_9ASTR</name>
<organism evidence="1 2">
    <name type="scientific">Lactuca virosa</name>
    <dbReference type="NCBI Taxonomy" id="75947"/>
    <lineage>
        <taxon>Eukaryota</taxon>
        <taxon>Viridiplantae</taxon>
        <taxon>Streptophyta</taxon>
        <taxon>Embryophyta</taxon>
        <taxon>Tracheophyta</taxon>
        <taxon>Spermatophyta</taxon>
        <taxon>Magnoliopsida</taxon>
        <taxon>eudicotyledons</taxon>
        <taxon>Gunneridae</taxon>
        <taxon>Pentapetalae</taxon>
        <taxon>asterids</taxon>
        <taxon>campanulids</taxon>
        <taxon>Asterales</taxon>
        <taxon>Asteraceae</taxon>
        <taxon>Cichorioideae</taxon>
        <taxon>Cichorieae</taxon>
        <taxon>Lactucinae</taxon>
        <taxon>Lactuca</taxon>
    </lineage>
</organism>
<gene>
    <name evidence="1" type="ORF">LVIROSA_LOCUS26905</name>
</gene>
<reference evidence="1 2" key="1">
    <citation type="submission" date="2022-01" db="EMBL/GenBank/DDBJ databases">
        <authorList>
            <person name="Xiong W."/>
            <person name="Schranz E."/>
        </authorList>
    </citation>
    <scope>NUCLEOTIDE SEQUENCE [LARGE SCALE GENOMIC DNA]</scope>
</reference>
<proteinExistence type="predicted"/>
<dbReference type="Proteomes" id="UP001157418">
    <property type="component" value="Unassembled WGS sequence"/>
</dbReference>
<protein>
    <submittedName>
        <fullName evidence="1">Uncharacterized protein</fullName>
    </submittedName>
</protein>
<comment type="caution">
    <text evidence="1">The sequence shown here is derived from an EMBL/GenBank/DDBJ whole genome shotgun (WGS) entry which is preliminary data.</text>
</comment>
<evidence type="ECO:0000313" key="1">
    <source>
        <dbReference type="EMBL" id="CAH1440793.1"/>
    </source>
</evidence>
<accession>A0AAU9NSR6</accession>
<dbReference type="EMBL" id="CAKMRJ010005412">
    <property type="protein sequence ID" value="CAH1440793.1"/>
    <property type="molecule type" value="Genomic_DNA"/>
</dbReference>
<dbReference type="AlphaFoldDB" id="A0AAU9NSR6"/>